<dbReference type="GO" id="GO:0043190">
    <property type="term" value="C:ATP-binding cassette (ABC) transporter complex"/>
    <property type="evidence" value="ECO:0007669"/>
    <property type="project" value="TreeGrafter"/>
</dbReference>
<comment type="caution">
    <text evidence="7">The sequence shown here is derived from an EMBL/GenBank/DDBJ whole genome shotgun (WGS) entry which is preliminary data.</text>
</comment>
<evidence type="ECO:0000256" key="5">
    <source>
        <dbReference type="ARBA" id="ARBA00023136"/>
    </source>
</evidence>
<dbReference type="RefSeq" id="WP_131448033.1">
    <property type="nucleotide sequence ID" value="NZ_SJZI01000008.1"/>
</dbReference>
<evidence type="ECO:0000256" key="2">
    <source>
        <dbReference type="ARBA" id="ARBA00022475"/>
    </source>
</evidence>
<reference evidence="7 8" key="1">
    <citation type="submission" date="2019-03" db="EMBL/GenBank/DDBJ databases">
        <authorList>
            <person name="Kim M.K.M."/>
        </authorList>
    </citation>
    <scope>NUCLEOTIDE SEQUENCE [LARGE SCALE GENOMIC DNA]</scope>
    <source>
        <strain evidence="7 8">17J68-12</strain>
    </source>
</reference>
<protein>
    <submittedName>
        <fullName evidence="7">YjgP/YjgQ family permease</fullName>
    </submittedName>
</protein>
<dbReference type="Proteomes" id="UP000295334">
    <property type="component" value="Unassembled WGS sequence"/>
</dbReference>
<dbReference type="PANTHER" id="PTHR33529">
    <property type="entry name" value="SLR0882 PROTEIN-RELATED"/>
    <property type="match status" value="1"/>
</dbReference>
<dbReference type="GO" id="GO:0015920">
    <property type="term" value="P:lipopolysaccharide transport"/>
    <property type="evidence" value="ECO:0007669"/>
    <property type="project" value="TreeGrafter"/>
</dbReference>
<proteinExistence type="predicted"/>
<keyword evidence="5 6" id="KW-0472">Membrane</keyword>
<evidence type="ECO:0000313" key="8">
    <source>
        <dbReference type="Proteomes" id="UP000295334"/>
    </source>
</evidence>
<comment type="subcellular location">
    <subcellularLocation>
        <location evidence="1">Cell membrane</location>
        <topology evidence="1">Multi-pass membrane protein</topology>
    </subcellularLocation>
</comment>
<accession>A0A4V2NWL0</accession>
<feature type="transmembrane region" description="Helical" evidence="6">
    <location>
        <begin position="53"/>
        <end position="79"/>
    </location>
</feature>
<feature type="transmembrane region" description="Helical" evidence="6">
    <location>
        <begin position="12"/>
        <end position="33"/>
    </location>
</feature>
<gene>
    <name evidence="7" type="ORF">EPD60_06515</name>
</gene>
<feature type="transmembrane region" description="Helical" evidence="6">
    <location>
        <begin position="281"/>
        <end position="298"/>
    </location>
</feature>
<name>A0A4V2NWL0_9BACT</name>
<dbReference type="InterPro" id="IPR005495">
    <property type="entry name" value="LptG/LptF_permease"/>
</dbReference>
<organism evidence="7 8">
    <name type="scientific">Flaviaesturariibacter flavus</name>
    <dbReference type="NCBI Taxonomy" id="2502780"/>
    <lineage>
        <taxon>Bacteria</taxon>
        <taxon>Pseudomonadati</taxon>
        <taxon>Bacteroidota</taxon>
        <taxon>Chitinophagia</taxon>
        <taxon>Chitinophagales</taxon>
        <taxon>Chitinophagaceae</taxon>
        <taxon>Flaviaestuariibacter</taxon>
    </lineage>
</organism>
<evidence type="ECO:0000256" key="1">
    <source>
        <dbReference type="ARBA" id="ARBA00004651"/>
    </source>
</evidence>
<dbReference type="EMBL" id="SJZI01000008">
    <property type="protein sequence ID" value="TCJ17832.1"/>
    <property type="molecule type" value="Genomic_DNA"/>
</dbReference>
<dbReference type="AlphaFoldDB" id="A0A4V2NWL0"/>
<feature type="transmembrane region" description="Helical" evidence="6">
    <location>
        <begin position="100"/>
        <end position="123"/>
    </location>
</feature>
<feature type="transmembrane region" description="Helical" evidence="6">
    <location>
        <begin position="334"/>
        <end position="356"/>
    </location>
</feature>
<keyword evidence="2" id="KW-1003">Cell membrane</keyword>
<dbReference type="PANTHER" id="PTHR33529:SF8">
    <property type="entry name" value="PERMEASE, YJGP_YJGQ FAMILY"/>
    <property type="match status" value="1"/>
</dbReference>
<feature type="transmembrane region" description="Helical" evidence="6">
    <location>
        <begin position="305"/>
        <end position="322"/>
    </location>
</feature>
<dbReference type="OrthoDB" id="9807977at2"/>
<evidence type="ECO:0000256" key="3">
    <source>
        <dbReference type="ARBA" id="ARBA00022692"/>
    </source>
</evidence>
<keyword evidence="3 6" id="KW-0812">Transmembrane</keyword>
<evidence type="ECO:0000256" key="4">
    <source>
        <dbReference type="ARBA" id="ARBA00022989"/>
    </source>
</evidence>
<evidence type="ECO:0000256" key="6">
    <source>
        <dbReference type="SAM" id="Phobius"/>
    </source>
</evidence>
<keyword evidence="4 6" id="KW-1133">Transmembrane helix</keyword>
<keyword evidence="8" id="KW-1185">Reference proteome</keyword>
<sequence>MKKLDWYILRQLLITFVTAMLIFTVIAVAVDSSEKTDNFVHSGLSGREIIRQYYIGFIPYIWGMLYPLFVFIAVIFFTSKMAQRTEIVAMLATGVTYNRWLRTYLVGGLFFAVVLWFAAAYYIPKANDLRATFEAKYVDSPSPEEALRNNAHYMRTDSNTYVGLKYFDTVTKTGNSFFLNRIQGRQLIYNERADMIKWDSAKRRWQLVNVTERTVGPKGETIRQIPERYEDLHFVPYDLRRDKYQKDKLTTPQLARYIKAEELRGNEGVNTLRVEYYRRTATSYSVVLLTLIGAILAGRKTRGGSGVHLALGIIISVSFIMFDRFSTVFSVKGNLHPMVAAWVPNFIFTFIAIYLYRKAPK</sequence>
<dbReference type="Pfam" id="PF03739">
    <property type="entry name" value="LptF_LptG"/>
    <property type="match status" value="1"/>
</dbReference>
<evidence type="ECO:0000313" key="7">
    <source>
        <dbReference type="EMBL" id="TCJ17832.1"/>
    </source>
</evidence>